<feature type="region of interest" description="Disordered" evidence="2">
    <location>
        <begin position="227"/>
        <end position="294"/>
    </location>
</feature>
<dbReference type="RefSeq" id="XP_070866771.1">
    <property type="nucleotide sequence ID" value="XM_071009210.1"/>
</dbReference>
<evidence type="ECO:0000256" key="1">
    <source>
        <dbReference type="SAM" id="Coils"/>
    </source>
</evidence>
<organism evidence="4 5">
    <name type="scientific">Remersonia thermophila</name>
    <dbReference type="NCBI Taxonomy" id="72144"/>
    <lineage>
        <taxon>Eukaryota</taxon>
        <taxon>Fungi</taxon>
        <taxon>Dikarya</taxon>
        <taxon>Ascomycota</taxon>
        <taxon>Pezizomycotina</taxon>
        <taxon>Sordariomycetes</taxon>
        <taxon>Sordariomycetidae</taxon>
        <taxon>Sordariales</taxon>
        <taxon>Sordariales incertae sedis</taxon>
        <taxon>Remersonia</taxon>
    </lineage>
</organism>
<sequence length="294" mass="34184">MVHIEQEVADLRKQIQALQKELSRVSDEAEIRKLHHKYGYYLDKCLYKEVVDMFADHPDAYVEFLGSRYRGKAGIKRLYQGHFQQMFVKDRNGPVHGWLLDHIMMQDIVDVDQTGTHAWCRTRTLMQAGTHHSIEQYYPRGHRQWWEGGLYENEYIKEDGVWKLFRYRYLPCWHAEFERGWSHTKKNYVPFATVPYPEDPLGPDELVDQRMLWPDTRVVPFHYPHPVTGKATAPDDLRAPVYGGDINSSDPPLSLALPEGQTRPGASAREPRQDDKVLPELVQNDVASKQNGNG</sequence>
<keyword evidence="1" id="KW-0175">Coiled coil</keyword>
<feature type="domain" description="SnoaL-like" evidence="3">
    <location>
        <begin position="24"/>
        <end position="167"/>
    </location>
</feature>
<dbReference type="SUPFAM" id="SSF54427">
    <property type="entry name" value="NTF2-like"/>
    <property type="match status" value="1"/>
</dbReference>
<dbReference type="GeneID" id="98123854"/>
<dbReference type="InterPro" id="IPR037401">
    <property type="entry name" value="SnoaL-like"/>
</dbReference>
<feature type="compositionally biased region" description="Basic and acidic residues" evidence="2">
    <location>
        <begin position="269"/>
        <end position="278"/>
    </location>
</feature>
<feature type="coiled-coil region" evidence="1">
    <location>
        <begin position="1"/>
        <end position="28"/>
    </location>
</feature>
<name>A0ABR4DCG9_9PEZI</name>
<reference evidence="4 5" key="1">
    <citation type="journal article" date="2024" name="Commun. Biol.">
        <title>Comparative genomic analysis of thermophilic fungi reveals convergent evolutionary adaptations and gene losses.</title>
        <authorList>
            <person name="Steindorff A.S."/>
            <person name="Aguilar-Pontes M.V."/>
            <person name="Robinson A.J."/>
            <person name="Andreopoulos B."/>
            <person name="LaButti K."/>
            <person name="Kuo A."/>
            <person name="Mondo S."/>
            <person name="Riley R."/>
            <person name="Otillar R."/>
            <person name="Haridas S."/>
            <person name="Lipzen A."/>
            <person name="Grimwood J."/>
            <person name="Schmutz J."/>
            <person name="Clum A."/>
            <person name="Reid I.D."/>
            <person name="Moisan M.C."/>
            <person name="Butler G."/>
            <person name="Nguyen T.T.M."/>
            <person name="Dewar K."/>
            <person name="Conant G."/>
            <person name="Drula E."/>
            <person name="Henrissat B."/>
            <person name="Hansel C."/>
            <person name="Singer S."/>
            <person name="Hutchinson M.I."/>
            <person name="de Vries R.P."/>
            <person name="Natvig D.O."/>
            <person name="Powell A.J."/>
            <person name="Tsang A."/>
            <person name="Grigoriev I.V."/>
        </authorList>
    </citation>
    <scope>NUCLEOTIDE SEQUENCE [LARGE SCALE GENOMIC DNA]</scope>
    <source>
        <strain evidence="4 5">ATCC 22073</strain>
    </source>
</reference>
<evidence type="ECO:0000313" key="4">
    <source>
        <dbReference type="EMBL" id="KAL2268044.1"/>
    </source>
</evidence>
<comment type="caution">
    <text evidence="4">The sequence shown here is derived from an EMBL/GenBank/DDBJ whole genome shotgun (WGS) entry which is preliminary data.</text>
</comment>
<keyword evidence="5" id="KW-1185">Reference proteome</keyword>
<protein>
    <recommendedName>
        <fullName evidence="3">SnoaL-like domain-containing protein</fullName>
    </recommendedName>
</protein>
<dbReference type="InterPro" id="IPR032710">
    <property type="entry name" value="NTF2-like_dom_sf"/>
</dbReference>
<gene>
    <name evidence="4" type="ORF">VTJ83DRAFT_2890</name>
</gene>
<dbReference type="Pfam" id="PF13577">
    <property type="entry name" value="SnoaL_4"/>
    <property type="match status" value="1"/>
</dbReference>
<evidence type="ECO:0000256" key="2">
    <source>
        <dbReference type="SAM" id="MobiDB-lite"/>
    </source>
</evidence>
<evidence type="ECO:0000259" key="3">
    <source>
        <dbReference type="Pfam" id="PF13577"/>
    </source>
</evidence>
<dbReference type="Gene3D" id="3.10.450.50">
    <property type="match status" value="1"/>
</dbReference>
<evidence type="ECO:0000313" key="5">
    <source>
        <dbReference type="Proteomes" id="UP001600064"/>
    </source>
</evidence>
<dbReference type="EMBL" id="JAZGUE010000003">
    <property type="protein sequence ID" value="KAL2268044.1"/>
    <property type="molecule type" value="Genomic_DNA"/>
</dbReference>
<feature type="compositionally biased region" description="Polar residues" evidence="2">
    <location>
        <begin position="285"/>
        <end position="294"/>
    </location>
</feature>
<proteinExistence type="predicted"/>
<dbReference type="Proteomes" id="UP001600064">
    <property type="component" value="Unassembled WGS sequence"/>
</dbReference>
<accession>A0ABR4DCG9</accession>